<evidence type="ECO:0000313" key="1">
    <source>
        <dbReference type="Proteomes" id="UP000675920"/>
    </source>
</evidence>
<sequence>MCDALKLDALEELPRKRPDLHAKLLLAVGHDLRELLARATAESQTLETCSRWITAPLMPVH</sequence>
<protein>
    <submittedName>
        <fullName evidence="2">Uncharacterized protein</fullName>
    </submittedName>
</protein>
<dbReference type="Proteomes" id="UP000675920">
    <property type="component" value="Unplaced"/>
</dbReference>
<dbReference type="AlphaFoldDB" id="A0A8B6X7L6"/>
<organism evidence="1 2">
    <name type="scientific">Derxia gummosa DSM 723</name>
    <dbReference type="NCBI Taxonomy" id="1121388"/>
    <lineage>
        <taxon>Bacteria</taxon>
        <taxon>Pseudomonadati</taxon>
        <taxon>Pseudomonadota</taxon>
        <taxon>Betaproteobacteria</taxon>
        <taxon>Burkholderiales</taxon>
        <taxon>Alcaligenaceae</taxon>
        <taxon>Derxia</taxon>
    </lineage>
</organism>
<accession>A0A8B6X7L6</accession>
<keyword evidence="1" id="KW-1185">Reference proteome</keyword>
<proteinExistence type="predicted"/>
<name>A0A8B6X7L6_9BURK</name>
<reference evidence="2" key="1">
    <citation type="submission" date="2025-08" db="UniProtKB">
        <authorList>
            <consortium name="RefSeq"/>
        </authorList>
    </citation>
    <scope>IDENTIFICATION</scope>
</reference>
<dbReference type="RefSeq" id="WP_028312769.1">
    <property type="nucleotide sequence ID" value="NZ_KI519499.1"/>
</dbReference>
<evidence type="ECO:0000313" key="2">
    <source>
        <dbReference type="RefSeq" id="WP_028312769.1"/>
    </source>
</evidence>